<organism evidence="1 2">
    <name type="scientific">Tumidithrix elongata BACA0141</name>
    <dbReference type="NCBI Taxonomy" id="2716417"/>
    <lineage>
        <taxon>Bacteria</taxon>
        <taxon>Bacillati</taxon>
        <taxon>Cyanobacteriota</taxon>
        <taxon>Cyanophyceae</taxon>
        <taxon>Pseudanabaenales</taxon>
        <taxon>Pseudanabaenaceae</taxon>
        <taxon>Tumidithrix</taxon>
        <taxon>Tumidithrix elongata</taxon>
    </lineage>
</organism>
<protein>
    <submittedName>
        <fullName evidence="1">Uncharacterized protein</fullName>
    </submittedName>
</protein>
<comment type="caution">
    <text evidence="1">The sequence shown here is derived from an EMBL/GenBank/DDBJ whole genome shotgun (WGS) entry which is preliminary data.</text>
</comment>
<dbReference type="AlphaFoldDB" id="A0AAW9Q5S3"/>
<evidence type="ECO:0000313" key="1">
    <source>
        <dbReference type="EMBL" id="MEE3719524.1"/>
    </source>
</evidence>
<proteinExistence type="predicted"/>
<evidence type="ECO:0000313" key="2">
    <source>
        <dbReference type="Proteomes" id="UP001333818"/>
    </source>
</evidence>
<name>A0AAW9Q5S3_9CYAN</name>
<dbReference type="EMBL" id="JAZBJZ010000140">
    <property type="protein sequence ID" value="MEE3719524.1"/>
    <property type="molecule type" value="Genomic_DNA"/>
</dbReference>
<accession>A0AAW9Q5S3</accession>
<gene>
    <name evidence="1" type="ORF">V2H45_22525</name>
</gene>
<reference evidence="1" key="1">
    <citation type="submission" date="2024-01" db="EMBL/GenBank/DDBJ databases">
        <title>Bank of Algae and Cyanobacteria of the Azores (BACA) strain genomes.</title>
        <authorList>
            <person name="Luz R."/>
            <person name="Cordeiro R."/>
            <person name="Fonseca A."/>
            <person name="Goncalves V."/>
        </authorList>
    </citation>
    <scope>NUCLEOTIDE SEQUENCE</scope>
    <source>
        <strain evidence="1">BACA0141</strain>
    </source>
</reference>
<dbReference type="Proteomes" id="UP001333818">
    <property type="component" value="Unassembled WGS sequence"/>
</dbReference>
<keyword evidence="2" id="KW-1185">Reference proteome</keyword>
<sequence length="56" mass="6182">MFISKFSIEDWQNNKNYGSLEVPSGWGDIEAAIGKLDGDRCSLANRLEASSSIRFG</sequence>